<dbReference type="PANTHER" id="PTHR32196:SF71">
    <property type="entry name" value="AUTOINDUCER 2 IMPORT SYSTEM PERMEASE PROTEIN LSRD"/>
    <property type="match status" value="1"/>
</dbReference>
<dbReference type="RefSeq" id="WP_191775570.1">
    <property type="nucleotide sequence ID" value="NZ_JACYFU010000003.1"/>
</dbReference>
<proteinExistence type="predicted"/>
<feature type="transmembrane region" description="Helical" evidence="11">
    <location>
        <begin position="69"/>
        <end position="86"/>
    </location>
</feature>
<keyword evidence="7 11" id="KW-1133">Transmembrane helix</keyword>
<feature type="transmembrane region" description="Helical" evidence="11">
    <location>
        <begin position="163"/>
        <end position="181"/>
    </location>
</feature>
<organism evidence="12 13">
    <name type="scientific">Devosia oryzisoli</name>
    <dbReference type="NCBI Taxonomy" id="2774138"/>
    <lineage>
        <taxon>Bacteria</taxon>
        <taxon>Pseudomonadati</taxon>
        <taxon>Pseudomonadota</taxon>
        <taxon>Alphaproteobacteria</taxon>
        <taxon>Hyphomicrobiales</taxon>
        <taxon>Devosiaceae</taxon>
        <taxon>Devosia</taxon>
    </lineage>
</organism>
<accession>A0A927FTR4</accession>
<dbReference type="GO" id="GO:0005886">
    <property type="term" value="C:plasma membrane"/>
    <property type="evidence" value="ECO:0007669"/>
    <property type="project" value="UniProtKB-SubCell"/>
</dbReference>
<evidence type="ECO:0000256" key="7">
    <source>
        <dbReference type="ARBA" id="ARBA00022989"/>
    </source>
</evidence>
<comment type="caution">
    <text evidence="12">The sequence shown here is derived from an EMBL/GenBank/DDBJ whole genome shotgun (WGS) entry which is preliminary data.</text>
</comment>
<comment type="subcellular location">
    <subcellularLocation>
        <location evidence="1">Cell membrane</location>
        <topology evidence="1">Multi-pass membrane protein</topology>
    </subcellularLocation>
</comment>
<dbReference type="Pfam" id="PF02653">
    <property type="entry name" value="BPD_transp_2"/>
    <property type="match status" value="1"/>
</dbReference>
<feature type="transmembrane region" description="Helical" evidence="11">
    <location>
        <begin position="120"/>
        <end position="143"/>
    </location>
</feature>
<dbReference type="InterPro" id="IPR001851">
    <property type="entry name" value="ABC_transp_permease"/>
</dbReference>
<dbReference type="EMBL" id="JACYFU010000003">
    <property type="protein sequence ID" value="MBD8066140.1"/>
    <property type="molecule type" value="Genomic_DNA"/>
</dbReference>
<evidence type="ECO:0000256" key="2">
    <source>
        <dbReference type="ARBA" id="ARBA00011262"/>
    </source>
</evidence>
<keyword evidence="13" id="KW-1185">Reference proteome</keyword>
<dbReference type="CDD" id="cd06579">
    <property type="entry name" value="TM_PBP1_transp_AraH_like"/>
    <property type="match status" value="1"/>
</dbReference>
<evidence type="ECO:0000256" key="3">
    <source>
        <dbReference type="ARBA" id="ARBA00022448"/>
    </source>
</evidence>
<keyword evidence="5" id="KW-0997">Cell inner membrane</keyword>
<evidence type="ECO:0000256" key="11">
    <source>
        <dbReference type="SAM" id="Phobius"/>
    </source>
</evidence>
<evidence type="ECO:0000256" key="4">
    <source>
        <dbReference type="ARBA" id="ARBA00022475"/>
    </source>
</evidence>
<dbReference type="Proteomes" id="UP000654108">
    <property type="component" value="Unassembled WGS sequence"/>
</dbReference>
<feature type="transmembrane region" description="Helical" evidence="11">
    <location>
        <begin position="268"/>
        <end position="286"/>
    </location>
</feature>
<evidence type="ECO:0000256" key="6">
    <source>
        <dbReference type="ARBA" id="ARBA00022692"/>
    </source>
</evidence>
<keyword evidence="3" id="KW-0813">Transport</keyword>
<dbReference type="GO" id="GO:0022857">
    <property type="term" value="F:transmembrane transporter activity"/>
    <property type="evidence" value="ECO:0007669"/>
    <property type="project" value="InterPro"/>
</dbReference>
<evidence type="ECO:0000256" key="8">
    <source>
        <dbReference type="ARBA" id="ARBA00023136"/>
    </source>
</evidence>
<evidence type="ECO:0000256" key="1">
    <source>
        <dbReference type="ARBA" id="ARBA00004651"/>
    </source>
</evidence>
<feature type="transmembrane region" description="Helical" evidence="11">
    <location>
        <begin position="92"/>
        <end position="113"/>
    </location>
</feature>
<evidence type="ECO:0000313" key="13">
    <source>
        <dbReference type="Proteomes" id="UP000654108"/>
    </source>
</evidence>
<evidence type="ECO:0000256" key="5">
    <source>
        <dbReference type="ARBA" id="ARBA00022519"/>
    </source>
</evidence>
<keyword evidence="4" id="KW-1003">Cell membrane</keyword>
<feature type="transmembrane region" description="Helical" evidence="11">
    <location>
        <begin position="39"/>
        <end position="62"/>
    </location>
</feature>
<feature type="transmembrane region" description="Helical" evidence="11">
    <location>
        <begin position="292"/>
        <end position="311"/>
    </location>
</feature>
<evidence type="ECO:0000256" key="10">
    <source>
        <dbReference type="ARBA" id="ARBA00039381"/>
    </source>
</evidence>
<dbReference type="AlphaFoldDB" id="A0A927FTR4"/>
<keyword evidence="8 11" id="KW-0472">Membrane</keyword>
<feature type="transmembrane region" description="Helical" evidence="11">
    <location>
        <begin position="210"/>
        <end position="229"/>
    </location>
</feature>
<comment type="subunit">
    <text evidence="2">The complex is composed of two ATP-binding proteins (LsrA), two transmembrane proteins (LsrC and LsrD) and a solute-binding protein (LsrB).</text>
</comment>
<evidence type="ECO:0000256" key="9">
    <source>
        <dbReference type="ARBA" id="ARBA00025439"/>
    </source>
</evidence>
<reference evidence="12" key="1">
    <citation type="submission" date="2020-09" db="EMBL/GenBank/DDBJ databases">
        <title>Genome seq and assembly of Devosia sp.</title>
        <authorList>
            <person name="Chhetri G."/>
        </authorList>
    </citation>
    <scope>NUCLEOTIDE SEQUENCE</scope>
    <source>
        <strain evidence="12">PTR5</strain>
    </source>
</reference>
<protein>
    <recommendedName>
        <fullName evidence="10">Autoinducer 2 import system permease protein LsrD</fullName>
    </recommendedName>
</protein>
<gene>
    <name evidence="12" type="ORF">IC608_11730</name>
</gene>
<evidence type="ECO:0000313" key="12">
    <source>
        <dbReference type="EMBL" id="MBD8066140.1"/>
    </source>
</evidence>
<dbReference type="PANTHER" id="PTHR32196">
    <property type="entry name" value="ABC TRANSPORTER PERMEASE PROTEIN YPHD-RELATED-RELATED"/>
    <property type="match status" value="1"/>
</dbReference>
<comment type="function">
    <text evidence="9">Part of the ABC transporter complex LsrABCD involved in autoinducer 2 (AI-2) import. Probably responsible for the translocation of the substrate across the membrane.</text>
</comment>
<sequence length="329" mass="34181">MKRIMKSLDLWDVLLALACLVCFAAAALLIPNFASPFNLSQLAASAAEKALLLLPMALLIIVREIDLSIASMLALASVVFGLSLQVGMPTPAAVLVTILAGSGMGLINGVLVSRLGLQSLVVTLGTMALYRGVGYVLLGTGSINVLPPEVVEFGIGYVPGTKIPLTIVPFLVLAPIFVIVLQRMPAGKRIYAVGGSPDVARYSGIDTARLVQRLFVLSGAVAAIAGIVYTARLSNARANNALGMELDVITVVLLGGISVFGGKGKLTGAMLALVLISLIRNILALNQVGGDAQGMVVGLLLIGSLIVGNAWRSASERFNRSRALRVTQG</sequence>
<keyword evidence="6 11" id="KW-0812">Transmembrane</keyword>
<name>A0A927FTR4_9HYPH</name>
<feature type="transmembrane region" description="Helical" evidence="11">
    <location>
        <begin position="241"/>
        <end position="261"/>
    </location>
</feature>